<dbReference type="RefSeq" id="WP_013258402.1">
    <property type="nucleotide sequence ID" value="NC_014365.1"/>
</dbReference>
<dbReference type="EMBL" id="CP002085">
    <property type="protein sequence ID" value="ADK84949.1"/>
    <property type="molecule type" value="Genomic_DNA"/>
</dbReference>
<dbReference type="STRING" id="644282.Deba_1581"/>
<dbReference type="Proteomes" id="UP000009047">
    <property type="component" value="Chromosome"/>
</dbReference>
<keyword evidence="2" id="KW-1185">Reference proteome</keyword>
<dbReference type="KEGG" id="dbr:Deba_1581"/>
<protein>
    <submittedName>
        <fullName evidence="1">Uncharacterized protein</fullName>
    </submittedName>
</protein>
<accession>E1QHA6</accession>
<organism evidence="1 2">
    <name type="scientific">Desulfarculus baarsii (strain ATCC 33931 / DSM 2075 / LMG 7858 / VKM B-1802 / 2st14)</name>
    <dbReference type="NCBI Taxonomy" id="644282"/>
    <lineage>
        <taxon>Bacteria</taxon>
        <taxon>Pseudomonadati</taxon>
        <taxon>Thermodesulfobacteriota</taxon>
        <taxon>Desulfarculia</taxon>
        <taxon>Desulfarculales</taxon>
        <taxon>Desulfarculaceae</taxon>
        <taxon>Desulfarculus</taxon>
    </lineage>
</organism>
<proteinExistence type="predicted"/>
<reference evidence="1 2" key="1">
    <citation type="journal article" date="2010" name="Stand. Genomic Sci.">
        <title>Complete genome sequence of Desulfarculus baarsii type strain (2st14).</title>
        <authorList>
            <person name="Sun H."/>
            <person name="Spring S."/>
            <person name="Lapidus A."/>
            <person name="Davenport K."/>
            <person name="Del Rio T.G."/>
            <person name="Tice H."/>
            <person name="Nolan M."/>
            <person name="Copeland A."/>
            <person name="Cheng J.F."/>
            <person name="Lucas S."/>
            <person name="Tapia R."/>
            <person name="Goodwin L."/>
            <person name="Pitluck S."/>
            <person name="Ivanova N."/>
            <person name="Pagani I."/>
            <person name="Mavromatis K."/>
            <person name="Ovchinnikova G."/>
            <person name="Pati A."/>
            <person name="Chen A."/>
            <person name="Palaniappan K."/>
            <person name="Hauser L."/>
            <person name="Chang Y.J."/>
            <person name="Jeffries C.D."/>
            <person name="Detter J.C."/>
            <person name="Han C."/>
            <person name="Rohde M."/>
            <person name="Brambilla E."/>
            <person name="Goker M."/>
            <person name="Woyke T."/>
            <person name="Bristow J."/>
            <person name="Eisen J.A."/>
            <person name="Markowitz V."/>
            <person name="Hugenholtz P."/>
            <person name="Kyrpides N.C."/>
            <person name="Klenk H.P."/>
            <person name="Land M."/>
        </authorList>
    </citation>
    <scope>NUCLEOTIDE SEQUENCE [LARGE SCALE GENOMIC DNA]</scope>
    <source>
        <strain evidence="2">ATCC 33931 / DSM 2075 / LMG 7858 / VKM B-1802 / 2st14</strain>
    </source>
</reference>
<dbReference type="AlphaFoldDB" id="E1QHA6"/>
<evidence type="ECO:0000313" key="1">
    <source>
        <dbReference type="EMBL" id="ADK84949.1"/>
    </source>
</evidence>
<dbReference type="HOGENOM" id="CLU_3198903_0_0_7"/>
<sequence>MSAALELAQAGFGGAAGWLERPAAELEGWLRAAAKVIKRHNKARR</sequence>
<name>E1QHA6_DESB2</name>
<evidence type="ECO:0000313" key="2">
    <source>
        <dbReference type="Proteomes" id="UP000009047"/>
    </source>
</evidence>
<gene>
    <name evidence="1" type="ordered locus">Deba_1581</name>
</gene>